<evidence type="ECO:0000313" key="2">
    <source>
        <dbReference type="EMBL" id="XCD08255.1"/>
    </source>
</evidence>
<proteinExistence type="predicted"/>
<name>A0AAU8B7B4_9CAUD</name>
<dbReference type="InterPro" id="IPR000757">
    <property type="entry name" value="Beta-glucanase-like"/>
</dbReference>
<dbReference type="GO" id="GO:0004553">
    <property type="term" value="F:hydrolase activity, hydrolyzing O-glycosyl compounds"/>
    <property type="evidence" value="ECO:0007669"/>
    <property type="project" value="InterPro"/>
</dbReference>
<dbReference type="InterPro" id="IPR013320">
    <property type="entry name" value="ConA-like_dom_sf"/>
</dbReference>
<dbReference type="Pfam" id="PF00722">
    <property type="entry name" value="Glyco_hydro_16"/>
    <property type="match status" value="1"/>
</dbReference>
<dbReference type="SUPFAM" id="SSF49899">
    <property type="entry name" value="Concanavalin A-like lectins/glucanases"/>
    <property type="match status" value="1"/>
</dbReference>
<dbReference type="EMBL" id="PP511876">
    <property type="protein sequence ID" value="XCD08255.1"/>
    <property type="molecule type" value="Genomic_DNA"/>
</dbReference>
<accession>A0AAU8B7B4</accession>
<reference evidence="2" key="1">
    <citation type="submission" date="2024-03" db="EMBL/GenBank/DDBJ databases">
        <title>Diverse circular DNA viruses in blood, oral, and fecal samples of captive lemurs.</title>
        <authorList>
            <person name="Paietta E.N."/>
            <person name="Kraberger S."/>
            <person name="Lund M.C."/>
            <person name="Custer J.M."/>
            <person name="Vargas K.M."/>
            <person name="Ehmke E.E."/>
            <person name="Yoder A.D."/>
            <person name="Varsani A."/>
        </authorList>
    </citation>
    <scope>NUCLEOTIDE SEQUENCE</scope>
    <source>
        <strain evidence="2">Duke_30FF_63</strain>
    </source>
</reference>
<feature type="domain" description="GH16" evidence="1">
    <location>
        <begin position="574"/>
        <end position="645"/>
    </location>
</feature>
<organism evidence="2">
    <name type="scientific">Dulem virus 42</name>
    <dbReference type="NCBI Taxonomy" id="3145760"/>
    <lineage>
        <taxon>Viruses</taxon>
        <taxon>Duplodnaviria</taxon>
        <taxon>Heunggongvirae</taxon>
        <taxon>Uroviricota</taxon>
        <taxon>Caudoviricetes</taxon>
    </lineage>
</organism>
<keyword evidence="2" id="KW-0378">Hydrolase</keyword>
<dbReference type="GO" id="GO:0005975">
    <property type="term" value="P:carbohydrate metabolic process"/>
    <property type="evidence" value="ECO:0007669"/>
    <property type="project" value="InterPro"/>
</dbReference>
<protein>
    <submittedName>
        <fullName evidence="2">Glycosyl hydrolases family 16 protein</fullName>
    </submittedName>
</protein>
<dbReference type="Gene3D" id="2.60.120.200">
    <property type="match status" value="2"/>
</dbReference>
<evidence type="ECO:0000259" key="1">
    <source>
        <dbReference type="Pfam" id="PF00722"/>
    </source>
</evidence>
<sequence length="667" mass="76113">MQPQLGCAVYIEDGAYNNYDNKLTILYYKYSGCSLRMYAKKIDGTDNEYELYLEEMHSNVTTTHLLSKETMYSSKWYYVQIGPDGTTIHTIKEDGSDDDYGIRSCGSSYTMYVYPGNTVYKKDSIGGTERAFFYGDGYTHGICISAIVANGPLIPDDIIARMLRPDLYSPYLEIEDTNNGVWDNSTYHTSINAVKGEMTFWMETEYYKALNKNASNIYVRVIKNHIESTAISEQVFSGFQAGDYSTKPLIKLEDYRQKTPLHIVFNELSAEDKVKTLSETFFTKHGTWGGYNGGCNGHLVYFNADGNLILEAHGDDYKPYGTQTDHPKGVLKETLTNNGTQLIAKQPSDQTGYGEDVFWDAFGWDQRTYKNYLRTGSSLVSNKYFGYGRFSVTMKIPHLERDQYDFGVCPALWYFHYIEVYPESDRYYLPPFDKRAEEGDLEMGYYKVLNNEIDIELPSHLTNGTTTSFTTLSESFFAEKYQTTIDYDHNTDLRPIDYNDLIIDSQTYIGMTSLASTLRFAGGRGSDPHSFINWTIANSATKTGTIDGRNDPTFGNCKFNSWLGEYNSGDGWHYSEDVYFNGSSDGDLKEDYQSLLTRVAKNRNGYADGQFHKWSIDWTPNRIVLLIDDVPVRVCYAYIPVNQMKYTAALWFPTLKRGIYNEDGVAK</sequence>